<evidence type="ECO:0000256" key="3">
    <source>
        <dbReference type="ARBA" id="ARBA00022692"/>
    </source>
</evidence>
<feature type="transmembrane region" description="Helical" evidence="6">
    <location>
        <begin position="92"/>
        <end position="111"/>
    </location>
</feature>
<evidence type="ECO:0000256" key="4">
    <source>
        <dbReference type="ARBA" id="ARBA00022989"/>
    </source>
</evidence>
<dbReference type="RefSeq" id="WP_099307833.1">
    <property type="nucleotide sequence ID" value="NZ_PDVP01000014.1"/>
</dbReference>
<evidence type="ECO:0000256" key="1">
    <source>
        <dbReference type="ARBA" id="ARBA00004651"/>
    </source>
</evidence>
<keyword evidence="5 6" id="KW-0472">Membrane</keyword>
<keyword evidence="4 6" id="KW-1133">Transmembrane helix</keyword>
<dbReference type="Proteomes" id="UP000221168">
    <property type="component" value="Unassembled WGS sequence"/>
</dbReference>
<dbReference type="GO" id="GO:0005886">
    <property type="term" value="C:plasma membrane"/>
    <property type="evidence" value="ECO:0007669"/>
    <property type="project" value="UniProtKB-SubCell"/>
</dbReference>
<dbReference type="PIRSF" id="PIRSF035875">
    <property type="entry name" value="RNase_BN"/>
    <property type="match status" value="1"/>
</dbReference>
<feature type="transmembrane region" description="Helical" evidence="6">
    <location>
        <begin position="178"/>
        <end position="199"/>
    </location>
</feature>
<sequence>MRRYIAAKRIIGDALGHFSRDDGWAMASHVALSTLMALFPFLIFATALAVFLGADAFAQSAVHLIFDTWPETIAEPLAREVNNVLTTQRSDLLTIGVVLAFFFASNGVEALRTSLNRAYRQTEGRSIIALRLQSLAFVLLATFVLVIVSLLLVALPVVARQVATHFPIVAEWYGSFDALRIAIAAIVLLSGLISAHLWLPCGRRGIGDILPGVALTFLFWIFGSSAFATYLNNFANYASTYAGLASIIVALVFLYMIAAIFIIGGELNAAIMRYRALREQVSDLPSSQEPRRNS</sequence>
<accession>A0A2G1QJD4</accession>
<dbReference type="NCBIfam" id="TIGR00765">
    <property type="entry name" value="yihY_not_rbn"/>
    <property type="match status" value="1"/>
</dbReference>
<evidence type="ECO:0000256" key="6">
    <source>
        <dbReference type="SAM" id="Phobius"/>
    </source>
</evidence>
<proteinExistence type="predicted"/>
<feature type="transmembrane region" description="Helical" evidence="6">
    <location>
        <begin position="132"/>
        <end position="158"/>
    </location>
</feature>
<gene>
    <name evidence="7" type="ORF">CSC94_18375</name>
</gene>
<evidence type="ECO:0000313" key="7">
    <source>
        <dbReference type="EMBL" id="PHP65561.1"/>
    </source>
</evidence>
<dbReference type="PANTHER" id="PTHR30213:SF0">
    <property type="entry name" value="UPF0761 MEMBRANE PROTEIN YIHY"/>
    <property type="match status" value="1"/>
</dbReference>
<dbReference type="PANTHER" id="PTHR30213">
    <property type="entry name" value="INNER MEMBRANE PROTEIN YHJD"/>
    <property type="match status" value="1"/>
</dbReference>
<keyword evidence="3 6" id="KW-0812">Transmembrane</keyword>
<evidence type="ECO:0000256" key="5">
    <source>
        <dbReference type="ARBA" id="ARBA00023136"/>
    </source>
</evidence>
<name>A0A2G1QJD4_9HYPH</name>
<organism evidence="7 8">
    <name type="scientific">Zhengella mangrovi</name>
    <dbReference type="NCBI Taxonomy" id="1982044"/>
    <lineage>
        <taxon>Bacteria</taxon>
        <taxon>Pseudomonadati</taxon>
        <taxon>Pseudomonadota</taxon>
        <taxon>Alphaproteobacteria</taxon>
        <taxon>Hyphomicrobiales</taxon>
        <taxon>Notoacmeibacteraceae</taxon>
        <taxon>Zhengella</taxon>
    </lineage>
</organism>
<feature type="transmembrane region" description="Helical" evidence="6">
    <location>
        <begin position="211"/>
        <end position="231"/>
    </location>
</feature>
<dbReference type="Pfam" id="PF03631">
    <property type="entry name" value="Virul_fac_BrkB"/>
    <property type="match status" value="1"/>
</dbReference>
<evidence type="ECO:0000313" key="8">
    <source>
        <dbReference type="Proteomes" id="UP000221168"/>
    </source>
</evidence>
<feature type="transmembrane region" description="Helical" evidence="6">
    <location>
        <begin position="243"/>
        <end position="265"/>
    </location>
</feature>
<keyword evidence="2" id="KW-1003">Cell membrane</keyword>
<feature type="transmembrane region" description="Helical" evidence="6">
    <location>
        <begin position="30"/>
        <end position="54"/>
    </location>
</feature>
<evidence type="ECO:0000256" key="2">
    <source>
        <dbReference type="ARBA" id="ARBA00022475"/>
    </source>
</evidence>
<dbReference type="OrthoDB" id="7163777at2"/>
<comment type="subcellular location">
    <subcellularLocation>
        <location evidence="1">Cell membrane</location>
        <topology evidence="1">Multi-pass membrane protein</topology>
    </subcellularLocation>
</comment>
<dbReference type="EMBL" id="PDVP01000014">
    <property type="protein sequence ID" value="PHP65561.1"/>
    <property type="molecule type" value="Genomic_DNA"/>
</dbReference>
<protein>
    <submittedName>
        <fullName evidence="7">Ribonuclease BN</fullName>
    </submittedName>
</protein>
<dbReference type="InterPro" id="IPR017039">
    <property type="entry name" value="Virul_fac_BrkB"/>
</dbReference>
<dbReference type="AlphaFoldDB" id="A0A2G1QJD4"/>
<reference evidence="7 8" key="1">
    <citation type="submission" date="2017-10" db="EMBL/GenBank/DDBJ databases">
        <title>Sedimentibacterium mangrovi gen. nov., sp. nov., a novel member of family Phyllobacteriacea isolated from mangrove sediment.</title>
        <authorList>
            <person name="Liao H."/>
            <person name="Tian Y."/>
        </authorList>
    </citation>
    <scope>NUCLEOTIDE SEQUENCE [LARGE SCALE GENOMIC DNA]</scope>
    <source>
        <strain evidence="7 8">X9-2-2</strain>
    </source>
</reference>
<comment type="caution">
    <text evidence="7">The sequence shown here is derived from an EMBL/GenBank/DDBJ whole genome shotgun (WGS) entry which is preliminary data.</text>
</comment>
<keyword evidence="8" id="KW-1185">Reference proteome</keyword>